<sequence>MNPTPMSTSLDTTLDVYVDAALALHFPALPAEAAARVKAQFARVAQLAAPVLAYPVDTHDEPATVYRP</sequence>
<keyword evidence="1" id="KW-0614">Plasmid</keyword>
<reference evidence="1 2" key="1">
    <citation type="journal article" date="2014" name="Genome Announc.">
        <title>Draft Genome Sequence of the Haloacid-Degrading Burkholderia caribensis Strain MBA4.</title>
        <authorList>
            <person name="Pan Y."/>
            <person name="Kong K.F."/>
            <person name="Tsang J.S."/>
        </authorList>
    </citation>
    <scope>NUCLEOTIDE SEQUENCE [LARGE SCALE GENOMIC DNA]</scope>
    <source>
        <strain evidence="1 2">MBA4</strain>
        <plasmid evidence="2">Plasmid</plasmid>
    </source>
</reference>
<dbReference type="InterPro" id="IPR025148">
    <property type="entry name" value="AtzG-like"/>
</dbReference>
<dbReference type="Proteomes" id="UP000019146">
    <property type="component" value="Plasmid unnamed"/>
</dbReference>
<protein>
    <recommendedName>
        <fullName evidence="3">DUF4089 domain-containing protein</fullName>
    </recommendedName>
</protein>
<gene>
    <name evidence="1" type="ORF">K788_0005133</name>
</gene>
<geneLocation type="plasmid" evidence="2"/>
<evidence type="ECO:0000313" key="1">
    <source>
        <dbReference type="EMBL" id="ALL69377.1"/>
    </source>
</evidence>
<name>A0A0P0RKS7_9BURK</name>
<evidence type="ECO:0008006" key="3">
    <source>
        <dbReference type="Google" id="ProtNLM"/>
    </source>
</evidence>
<dbReference type="Pfam" id="PF13318">
    <property type="entry name" value="AtzG-like"/>
    <property type="match status" value="1"/>
</dbReference>
<dbReference type="EMBL" id="CP012748">
    <property type="protein sequence ID" value="ALL69377.1"/>
    <property type="molecule type" value="Genomic_DNA"/>
</dbReference>
<organism evidence="1 2">
    <name type="scientific">Paraburkholderia caribensis MBA4</name>
    <dbReference type="NCBI Taxonomy" id="1323664"/>
    <lineage>
        <taxon>Bacteria</taxon>
        <taxon>Pseudomonadati</taxon>
        <taxon>Pseudomonadota</taxon>
        <taxon>Betaproteobacteria</taxon>
        <taxon>Burkholderiales</taxon>
        <taxon>Burkholderiaceae</taxon>
        <taxon>Paraburkholderia</taxon>
    </lineage>
</organism>
<dbReference type="AlphaFoldDB" id="A0A0P0RKS7"/>
<proteinExistence type="predicted"/>
<dbReference type="KEGG" id="bcai:K788_0005133"/>
<accession>A0A0P0RKS7</accession>
<evidence type="ECO:0000313" key="2">
    <source>
        <dbReference type="Proteomes" id="UP000019146"/>
    </source>
</evidence>